<evidence type="ECO:0000313" key="5">
    <source>
        <dbReference type="EMBL" id="KII60550.1"/>
    </source>
</evidence>
<dbReference type="SUPFAM" id="SSF57424">
    <property type="entry name" value="LDL receptor-like module"/>
    <property type="match status" value="1"/>
</dbReference>
<dbReference type="AlphaFoldDB" id="A0A0C2M0L2"/>
<comment type="caution">
    <text evidence="5">The sequence shown here is derived from an EMBL/GenBank/DDBJ whole genome shotgun (WGS) entry which is preliminary data.</text>
</comment>
<dbReference type="Pfam" id="PF00057">
    <property type="entry name" value="Ldl_recept_a"/>
    <property type="match status" value="1"/>
</dbReference>
<dbReference type="OrthoDB" id="9991628at2759"/>
<evidence type="ECO:0000256" key="2">
    <source>
        <dbReference type="PROSITE-ProRule" id="PRU00124"/>
    </source>
</evidence>
<dbReference type="SMART" id="SM00192">
    <property type="entry name" value="LDLa"/>
    <property type="match status" value="1"/>
</dbReference>
<organism evidence="5 6">
    <name type="scientific">Thelohanellus kitauei</name>
    <name type="common">Myxosporean</name>
    <dbReference type="NCBI Taxonomy" id="669202"/>
    <lineage>
        <taxon>Eukaryota</taxon>
        <taxon>Metazoa</taxon>
        <taxon>Cnidaria</taxon>
        <taxon>Myxozoa</taxon>
        <taxon>Myxosporea</taxon>
        <taxon>Bivalvulida</taxon>
        <taxon>Platysporina</taxon>
        <taxon>Myxobolidae</taxon>
        <taxon>Thelohanellus</taxon>
    </lineage>
</organism>
<evidence type="ECO:0000256" key="3">
    <source>
        <dbReference type="SAM" id="Phobius"/>
    </source>
</evidence>
<dbReference type="CDD" id="cd00112">
    <property type="entry name" value="LDLa"/>
    <property type="match status" value="1"/>
</dbReference>
<dbReference type="InterPro" id="IPR023415">
    <property type="entry name" value="LDLR_class-A_CS"/>
</dbReference>
<feature type="disulfide bond" evidence="2">
    <location>
        <begin position="437"/>
        <end position="452"/>
    </location>
</feature>
<feature type="transmembrane region" description="Helical" evidence="3">
    <location>
        <begin position="495"/>
        <end position="515"/>
    </location>
</feature>
<evidence type="ECO:0000259" key="4">
    <source>
        <dbReference type="Pfam" id="PF15901"/>
    </source>
</evidence>
<dbReference type="PROSITE" id="PS50068">
    <property type="entry name" value="LDLRA_2"/>
    <property type="match status" value="1"/>
</dbReference>
<keyword evidence="6" id="KW-1185">Reference proteome</keyword>
<keyword evidence="3" id="KW-0812">Transmembrane</keyword>
<dbReference type="Proteomes" id="UP000031668">
    <property type="component" value="Unassembled WGS sequence"/>
</dbReference>
<dbReference type="InterPro" id="IPR002172">
    <property type="entry name" value="LDrepeatLR_classA_rpt"/>
</dbReference>
<gene>
    <name evidence="5" type="ORF">RF11_06550</name>
</gene>
<dbReference type="EMBL" id="JWZT01005574">
    <property type="protein sequence ID" value="KII60550.1"/>
    <property type="molecule type" value="Genomic_DNA"/>
</dbReference>
<feature type="disulfide bond" evidence="2">
    <location>
        <begin position="425"/>
        <end position="443"/>
    </location>
</feature>
<dbReference type="InterPro" id="IPR031777">
    <property type="entry name" value="Sortilin_C"/>
</dbReference>
<comment type="caution">
    <text evidence="2">Lacks conserved residue(s) required for the propagation of feature annotation.</text>
</comment>
<dbReference type="Gene3D" id="4.10.400.10">
    <property type="entry name" value="Low-density Lipoprotein Receptor"/>
    <property type="match status" value="1"/>
</dbReference>
<keyword evidence="3" id="KW-0472">Membrane</keyword>
<keyword evidence="3" id="KW-1133">Transmembrane helix</keyword>
<protein>
    <recommendedName>
        <fullName evidence="4">Sortilin C-terminal domain-containing protein</fullName>
    </recommendedName>
</protein>
<feature type="domain" description="Sortilin C-terminal" evidence="4">
    <location>
        <begin position="4"/>
        <end position="95"/>
    </location>
</feature>
<reference evidence="5 6" key="1">
    <citation type="journal article" date="2014" name="Genome Biol. Evol.">
        <title>The genome of the myxosporean Thelohanellus kitauei shows adaptations to nutrient acquisition within its fish host.</title>
        <authorList>
            <person name="Yang Y."/>
            <person name="Xiong J."/>
            <person name="Zhou Z."/>
            <person name="Huo F."/>
            <person name="Miao W."/>
            <person name="Ran C."/>
            <person name="Liu Y."/>
            <person name="Zhang J."/>
            <person name="Feng J."/>
            <person name="Wang M."/>
            <person name="Wang M."/>
            <person name="Wang L."/>
            <person name="Yao B."/>
        </authorList>
    </citation>
    <scope>NUCLEOTIDE SEQUENCE [LARGE SCALE GENOMIC DNA]</scope>
    <source>
        <strain evidence="5">Wuqing</strain>
    </source>
</reference>
<dbReference type="InterPro" id="IPR036055">
    <property type="entry name" value="LDL_receptor-like_sf"/>
</dbReference>
<dbReference type="Pfam" id="PF15901">
    <property type="entry name" value="Sortilin_C"/>
    <property type="match status" value="1"/>
</dbReference>
<sequence>MSRSNGNCYQGHEVVYLKKNTNAGCFDNRTVTFHFNKSCPCYLEDFQCRFNYYYKFKYCIKDEFSDFIPDTLKCEPGTQPVDGFDGFSKLDPGLCVSQAYNLITNKTYADICISNEYSNQILFTSMKNSFIYELDYMGNPFSKCERQLLSMPSKIKRLIPKSVDMLKRDIYYFKHHTLSVYKRKYDIFDTIDLYEFGFTVSSMAVDHHKNLLLILDSSHNLFVLCLKTNFLKLLAENVTDFEYSPNNLSMSFNTHEQICFYRFYLFIKCYQTDLEVKKFVYYEVSYPYALLLRNQTLLVYHGIDINLIKTQKAFLKVDYVSFFGLVKFNLYFIQKGRFIRIDLLHPTRLDLLSTRNFSDLLQLSAHVVYSEDSYKNLSKFKKYRCNPLIQTEDFCYDQEIEISHKHICKKYDVECLRRYCTGFQCGSSECLTNNIMCNGIKECRDGSDEFKCGKICRKTEHLCENVCIRNDRMCHSQKYQFHYRPITDDIAHKDYSIQFLSISIVLLSIFMLFILKTSRMIRC</sequence>
<evidence type="ECO:0000256" key="1">
    <source>
        <dbReference type="ARBA" id="ARBA00023157"/>
    </source>
</evidence>
<name>A0A0C2M0L2_THEKT</name>
<accession>A0A0C2M0L2</accession>
<proteinExistence type="predicted"/>
<keyword evidence="1 2" id="KW-1015">Disulfide bond</keyword>
<evidence type="ECO:0000313" key="6">
    <source>
        <dbReference type="Proteomes" id="UP000031668"/>
    </source>
</evidence>
<dbReference type="PROSITE" id="PS01209">
    <property type="entry name" value="LDLRA_1"/>
    <property type="match status" value="1"/>
</dbReference>